<evidence type="ECO:0000313" key="1">
    <source>
        <dbReference type="EMBL" id="KIK75590.1"/>
    </source>
</evidence>
<accession>A0A0D0DDT0</accession>
<organism evidence="1 2">
    <name type="scientific">Paxillus rubicundulus Ve08.2h10</name>
    <dbReference type="NCBI Taxonomy" id="930991"/>
    <lineage>
        <taxon>Eukaryota</taxon>
        <taxon>Fungi</taxon>
        <taxon>Dikarya</taxon>
        <taxon>Basidiomycota</taxon>
        <taxon>Agaricomycotina</taxon>
        <taxon>Agaricomycetes</taxon>
        <taxon>Agaricomycetidae</taxon>
        <taxon>Boletales</taxon>
        <taxon>Paxilineae</taxon>
        <taxon>Paxillaceae</taxon>
        <taxon>Paxillus</taxon>
    </lineage>
</organism>
<keyword evidence="2" id="KW-1185">Reference proteome</keyword>
<gene>
    <name evidence="1" type="ORF">PAXRUDRAFT_172359</name>
</gene>
<name>A0A0D0DDT0_9AGAM</name>
<dbReference type="HOGENOM" id="CLU_2590458_0_0_1"/>
<reference evidence="1 2" key="1">
    <citation type="submission" date="2014-04" db="EMBL/GenBank/DDBJ databases">
        <authorList>
            <consortium name="DOE Joint Genome Institute"/>
            <person name="Kuo A."/>
            <person name="Kohler A."/>
            <person name="Jargeat P."/>
            <person name="Nagy L.G."/>
            <person name="Floudas D."/>
            <person name="Copeland A."/>
            <person name="Barry K.W."/>
            <person name="Cichocki N."/>
            <person name="Veneault-Fourrey C."/>
            <person name="LaButti K."/>
            <person name="Lindquist E.A."/>
            <person name="Lipzen A."/>
            <person name="Lundell T."/>
            <person name="Morin E."/>
            <person name="Murat C."/>
            <person name="Sun H."/>
            <person name="Tunlid A."/>
            <person name="Henrissat B."/>
            <person name="Grigoriev I.V."/>
            <person name="Hibbett D.S."/>
            <person name="Martin F."/>
            <person name="Nordberg H.P."/>
            <person name="Cantor M.N."/>
            <person name="Hua S.X."/>
        </authorList>
    </citation>
    <scope>NUCLEOTIDE SEQUENCE [LARGE SCALE GENOMIC DNA]</scope>
    <source>
        <strain evidence="1 2">Ve08.2h10</strain>
    </source>
</reference>
<dbReference type="EMBL" id="KN827999">
    <property type="protein sequence ID" value="KIK75590.1"/>
    <property type="molecule type" value="Genomic_DNA"/>
</dbReference>
<dbReference type="InParanoid" id="A0A0D0DDT0"/>
<reference evidence="2" key="2">
    <citation type="submission" date="2015-01" db="EMBL/GenBank/DDBJ databases">
        <title>Evolutionary Origins and Diversification of the Mycorrhizal Mutualists.</title>
        <authorList>
            <consortium name="DOE Joint Genome Institute"/>
            <consortium name="Mycorrhizal Genomics Consortium"/>
            <person name="Kohler A."/>
            <person name="Kuo A."/>
            <person name="Nagy L.G."/>
            <person name="Floudas D."/>
            <person name="Copeland A."/>
            <person name="Barry K.W."/>
            <person name="Cichocki N."/>
            <person name="Veneault-Fourrey C."/>
            <person name="LaButti K."/>
            <person name="Lindquist E.A."/>
            <person name="Lipzen A."/>
            <person name="Lundell T."/>
            <person name="Morin E."/>
            <person name="Murat C."/>
            <person name="Riley R."/>
            <person name="Ohm R."/>
            <person name="Sun H."/>
            <person name="Tunlid A."/>
            <person name="Henrissat B."/>
            <person name="Grigoriev I.V."/>
            <person name="Hibbett D.S."/>
            <person name="Martin F."/>
        </authorList>
    </citation>
    <scope>NUCLEOTIDE SEQUENCE [LARGE SCALE GENOMIC DNA]</scope>
    <source>
        <strain evidence="2">Ve08.2h10</strain>
    </source>
</reference>
<dbReference type="AlphaFoldDB" id="A0A0D0DDT0"/>
<dbReference type="Proteomes" id="UP000054538">
    <property type="component" value="Unassembled WGS sequence"/>
</dbReference>
<dbReference type="OrthoDB" id="3257613at2759"/>
<proteinExistence type="predicted"/>
<evidence type="ECO:0000313" key="2">
    <source>
        <dbReference type="Proteomes" id="UP000054538"/>
    </source>
</evidence>
<sequence>MSTEGGKIGPRDRQGYVQASFQASFPRQADWHGRWKYSWTIIMDGNFKAKHMHDKKLDYQVFLMDGMGYMVGQKKNTMTT</sequence>
<protein>
    <submittedName>
        <fullName evidence="1">Uncharacterized protein</fullName>
    </submittedName>
</protein>